<accession>A0AAV2G560</accession>
<evidence type="ECO:0000313" key="2">
    <source>
        <dbReference type="Proteomes" id="UP001497516"/>
    </source>
</evidence>
<evidence type="ECO:0000313" key="1">
    <source>
        <dbReference type="EMBL" id="CAL1405764.1"/>
    </source>
</evidence>
<protein>
    <submittedName>
        <fullName evidence="1">Uncharacterized protein</fullName>
    </submittedName>
</protein>
<dbReference type="Proteomes" id="UP001497516">
    <property type="component" value="Chromosome 8"/>
</dbReference>
<keyword evidence="2" id="KW-1185">Reference proteome</keyword>
<organism evidence="1 2">
    <name type="scientific">Linum trigynum</name>
    <dbReference type="NCBI Taxonomy" id="586398"/>
    <lineage>
        <taxon>Eukaryota</taxon>
        <taxon>Viridiplantae</taxon>
        <taxon>Streptophyta</taxon>
        <taxon>Embryophyta</taxon>
        <taxon>Tracheophyta</taxon>
        <taxon>Spermatophyta</taxon>
        <taxon>Magnoliopsida</taxon>
        <taxon>eudicotyledons</taxon>
        <taxon>Gunneridae</taxon>
        <taxon>Pentapetalae</taxon>
        <taxon>rosids</taxon>
        <taxon>fabids</taxon>
        <taxon>Malpighiales</taxon>
        <taxon>Linaceae</taxon>
        <taxon>Linum</taxon>
    </lineage>
</organism>
<dbReference type="EMBL" id="OZ034821">
    <property type="protein sequence ID" value="CAL1405764.1"/>
    <property type="molecule type" value="Genomic_DNA"/>
</dbReference>
<name>A0AAV2G560_9ROSI</name>
<reference evidence="1 2" key="1">
    <citation type="submission" date="2024-04" db="EMBL/GenBank/DDBJ databases">
        <authorList>
            <person name="Fracassetti M."/>
        </authorList>
    </citation>
    <scope>NUCLEOTIDE SEQUENCE [LARGE SCALE GENOMIC DNA]</scope>
</reference>
<dbReference type="AlphaFoldDB" id="A0AAV2G560"/>
<sequence>MRRRNLIVSKGQTWEEGREVEDANGEQDEDEVGVDEASTCYTFYQSFLLDLDALLENDPFVVSLSKLRPHHHPSLLVDMMVVNP</sequence>
<proteinExistence type="predicted"/>
<gene>
    <name evidence="1" type="ORF">LTRI10_LOCUS45535</name>
</gene>